<name>A0A1H3IBI9_9EURY</name>
<evidence type="ECO:0000313" key="1">
    <source>
        <dbReference type="EMBL" id="SDY24274.1"/>
    </source>
</evidence>
<dbReference type="EMBL" id="FNPB01000009">
    <property type="protein sequence ID" value="SDY24274.1"/>
    <property type="molecule type" value="Genomic_DNA"/>
</dbReference>
<dbReference type="AlphaFoldDB" id="A0A1H3IBI9"/>
<keyword evidence="2" id="KW-1185">Reference proteome</keyword>
<gene>
    <name evidence="1" type="ORF">SAMN04487946_10972</name>
</gene>
<organism evidence="1 2">
    <name type="scientific">Halobellus clavatus</name>
    <dbReference type="NCBI Taxonomy" id="660517"/>
    <lineage>
        <taxon>Archaea</taxon>
        <taxon>Methanobacteriati</taxon>
        <taxon>Methanobacteriota</taxon>
        <taxon>Stenosarchaea group</taxon>
        <taxon>Halobacteria</taxon>
        <taxon>Halobacteriales</taxon>
        <taxon>Haloferacaceae</taxon>
        <taxon>Halobellus</taxon>
    </lineage>
</organism>
<protein>
    <submittedName>
        <fullName evidence="1">Uncharacterized protein</fullName>
    </submittedName>
</protein>
<proteinExistence type="predicted"/>
<evidence type="ECO:0000313" key="2">
    <source>
        <dbReference type="Proteomes" id="UP000199170"/>
    </source>
</evidence>
<accession>A0A1H3IBI9</accession>
<dbReference type="Proteomes" id="UP000199170">
    <property type="component" value="Unassembled WGS sequence"/>
</dbReference>
<reference evidence="2" key="1">
    <citation type="submission" date="2016-10" db="EMBL/GenBank/DDBJ databases">
        <authorList>
            <person name="Varghese N."/>
            <person name="Submissions S."/>
        </authorList>
    </citation>
    <scope>NUCLEOTIDE SEQUENCE [LARGE SCALE GENOMIC DNA]</scope>
    <source>
        <strain evidence="2">CGMCC 1.10118</strain>
    </source>
</reference>
<sequence>MSYSLYIVESPLNTTTQLTERAIDETDGREVQFTLRTASQLIDGVQYHHEDLVDPLEHPSVNRNCGISYGETDWAHD</sequence>
<dbReference type="STRING" id="660517.SAMN04487946_10972"/>